<accession>A0AAD6YSE1</accession>
<comment type="caution">
    <text evidence="3">The sequence shown here is derived from an EMBL/GenBank/DDBJ whole genome shotgun (WGS) entry which is preliminary data.</text>
</comment>
<protein>
    <submittedName>
        <fullName evidence="3">Transferase</fullName>
    </submittedName>
</protein>
<dbReference type="Gene3D" id="3.30.559.10">
    <property type="entry name" value="Chloramphenicol acetyltransferase-like domain"/>
    <property type="match status" value="2"/>
</dbReference>
<keyword evidence="2" id="KW-0012">Acyltransferase</keyword>
<dbReference type="EMBL" id="JARJCW010000003">
    <property type="protein sequence ID" value="KAJ7227289.1"/>
    <property type="molecule type" value="Genomic_DNA"/>
</dbReference>
<reference evidence="3" key="1">
    <citation type="submission" date="2023-03" db="EMBL/GenBank/DDBJ databases">
        <title>Massive genome expansion in bonnet fungi (Mycena s.s.) driven by repeated elements and novel gene families across ecological guilds.</title>
        <authorList>
            <consortium name="Lawrence Berkeley National Laboratory"/>
            <person name="Harder C.B."/>
            <person name="Miyauchi S."/>
            <person name="Viragh M."/>
            <person name="Kuo A."/>
            <person name="Thoen E."/>
            <person name="Andreopoulos B."/>
            <person name="Lu D."/>
            <person name="Skrede I."/>
            <person name="Drula E."/>
            <person name="Henrissat B."/>
            <person name="Morin E."/>
            <person name="Kohler A."/>
            <person name="Barry K."/>
            <person name="LaButti K."/>
            <person name="Morin E."/>
            <person name="Salamov A."/>
            <person name="Lipzen A."/>
            <person name="Mereny Z."/>
            <person name="Hegedus B."/>
            <person name="Baldrian P."/>
            <person name="Stursova M."/>
            <person name="Weitz H."/>
            <person name="Taylor A."/>
            <person name="Grigoriev I.V."/>
            <person name="Nagy L.G."/>
            <person name="Martin F."/>
            <person name="Kauserud H."/>
        </authorList>
    </citation>
    <scope>NUCLEOTIDE SEQUENCE</scope>
    <source>
        <strain evidence="3">9144</strain>
    </source>
</reference>
<organism evidence="3 4">
    <name type="scientific">Mycena pura</name>
    <dbReference type="NCBI Taxonomy" id="153505"/>
    <lineage>
        <taxon>Eukaryota</taxon>
        <taxon>Fungi</taxon>
        <taxon>Dikarya</taxon>
        <taxon>Basidiomycota</taxon>
        <taxon>Agaricomycotina</taxon>
        <taxon>Agaricomycetes</taxon>
        <taxon>Agaricomycetidae</taxon>
        <taxon>Agaricales</taxon>
        <taxon>Marasmiineae</taxon>
        <taxon>Mycenaceae</taxon>
        <taxon>Mycena</taxon>
    </lineage>
</organism>
<dbReference type="SUPFAM" id="SSF52777">
    <property type="entry name" value="CoA-dependent acyltransferases"/>
    <property type="match status" value="1"/>
</dbReference>
<feature type="non-terminal residue" evidence="3">
    <location>
        <position position="493"/>
    </location>
</feature>
<dbReference type="InterPro" id="IPR050317">
    <property type="entry name" value="Plant_Fungal_Acyltransferase"/>
</dbReference>
<gene>
    <name evidence="3" type="ORF">GGX14DRAFT_102939</name>
</gene>
<dbReference type="GO" id="GO:0016747">
    <property type="term" value="F:acyltransferase activity, transferring groups other than amino-acyl groups"/>
    <property type="evidence" value="ECO:0007669"/>
    <property type="project" value="TreeGrafter"/>
</dbReference>
<name>A0AAD6YSE1_9AGAR</name>
<evidence type="ECO:0000313" key="4">
    <source>
        <dbReference type="Proteomes" id="UP001219525"/>
    </source>
</evidence>
<dbReference type="AlphaFoldDB" id="A0AAD6YSE1"/>
<dbReference type="PANTHER" id="PTHR31642:SF11">
    <property type="entry name" value="SHIKIMATE O-HYDROXYCINNAMOYLTRANSFERASE"/>
    <property type="match status" value="1"/>
</dbReference>
<dbReference type="Pfam" id="PF02458">
    <property type="entry name" value="Transferase"/>
    <property type="match status" value="1"/>
</dbReference>
<dbReference type="Proteomes" id="UP001219525">
    <property type="component" value="Unassembled WGS sequence"/>
</dbReference>
<sequence>MSDSVSANSITITSRQVLHCANESSWKALDAPFRLGPFDQIAGFVPIQIVWIFEQPRNADVQLIPHERLQRALSSLLDYYPHLTGRIQINSSDGIREITRLGTGAELVLAKCTEPLDAFLPPQNPPAGSIMLFPGAGNALLAPFDPTTIFAVQLTRFACGGVALGVRVHHSVCDGDGFFQVVRDLAELYPSILSDDVPSLAHPPHIRPYMSELVGAAIAPEERQAVLGYKSAQYYAGAKQQVEGDAAKDIDISSFAPPPHAIEGRFLRYSSRELSVLKANATDPAGGWVSTFDALAAYIHQRVYRARRRLYASDATLGTLSPPDFLTPVNLRTRLGLSPRYVPNALFTTDITTLPPDVVADGPLWQVARAVHDLTRSPALDGAAVTQTLRWIAAQPDMNQIESAFRYGSGSFMVSQWNKFDMYAGCAFDVPPVLASPPFTPNSLVDGLAYFLPPEPRHLDAGAIDVCLALTEPVWAVFDQGERSFKIDQQRQH</sequence>
<keyword evidence="4" id="KW-1185">Reference proteome</keyword>
<evidence type="ECO:0000256" key="2">
    <source>
        <dbReference type="ARBA" id="ARBA00023315"/>
    </source>
</evidence>
<dbReference type="PANTHER" id="PTHR31642">
    <property type="entry name" value="TRICHOTHECENE 3-O-ACETYLTRANSFERASE"/>
    <property type="match status" value="1"/>
</dbReference>
<evidence type="ECO:0000256" key="1">
    <source>
        <dbReference type="ARBA" id="ARBA00022679"/>
    </source>
</evidence>
<dbReference type="InterPro" id="IPR023213">
    <property type="entry name" value="CAT-like_dom_sf"/>
</dbReference>
<proteinExistence type="predicted"/>
<evidence type="ECO:0000313" key="3">
    <source>
        <dbReference type="EMBL" id="KAJ7227289.1"/>
    </source>
</evidence>
<keyword evidence="1 3" id="KW-0808">Transferase</keyword>